<protein>
    <submittedName>
        <fullName evidence="1">Peptidase M28</fullName>
    </submittedName>
</protein>
<name>A0A7V1D1T4_9GAMM</name>
<reference evidence="1" key="1">
    <citation type="journal article" date="2020" name="mSystems">
        <title>Genome- and Community-Level Interaction Insights into Carbon Utilization and Element Cycling Functions of Hydrothermarchaeota in Hydrothermal Sediment.</title>
        <authorList>
            <person name="Zhou Z."/>
            <person name="Liu Y."/>
            <person name="Xu W."/>
            <person name="Pan J."/>
            <person name="Luo Z.H."/>
            <person name="Li M."/>
        </authorList>
    </citation>
    <scope>NUCLEOTIDE SEQUENCE [LARGE SCALE GENOMIC DNA]</scope>
    <source>
        <strain evidence="1">HyVt-346</strain>
    </source>
</reference>
<evidence type="ECO:0000313" key="1">
    <source>
        <dbReference type="EMBL" id="HEA18304.1"/>
    </source>
</evidence>
<gene>
    <name evidence="1" type="ORF">ENH88_18040</name>
</gene>
<sequence>RYTSEPQWQFSKYVGNVSKYTLENVVIDNYYFGVASVSKDGVESPVVFPGDVGSFDHNIK</sequence>
<feature type="non-terminal residue" evidence="1">
    <location>
        <position position="1"/>
    </location>
</feature>
<dbReference type="Proteomes" id="UP000886188">
    <property type="component" value="Unassembled WGS sequence"/>
</dbReference>
<proteinExistence type="predicted"/>
<organism evidence="1">
    <name type="scientific">Pseudoalteromonas prydzensis</name>
    <dbReference type="NCBI Taxonomy" id="182141"/>
    <lineage>
        <taxon>Bacteria</taxon>
        <taxon>Pseudomonadati</taxon>
        <taxon>Pseudomonadota</taxon>
        <taxon>Gammaproteobacteria</taxon>
        <taxon>Alteromonadales</taxon>
        <taxon>Pseudoalteromonadaceae</taxon>
        <taxon>Pseudoalteromonas</taxon>
    </lineage>
</organism>
<dbReference type="EMBL" id="DRGM01000181">
    <property type="protein sequence ID" value="HEA18304.1"/>
    <property type="molecule type" value="Genomic_DNA"/>
</dbReference>
<accession>A0A7V1D1T4</accession>
<dbReference type="AlphaFoldDB" id="A0A7V1D1T4"/>
<comment type="caution">
    <text evidence="1">The sequence shown here is derived from an EMBL/GenBank/DDBJ whole genome shotgun (WGS) entry which is preliminary data.</text>
</comment>